<keyword evidence="1" id="KW-0732">Signal</keyword>
<gene>
    <name evidence="3" type="ORF">S23_29570</name>
</gene>
<name>A0AAI8QCB8_9BRAD</name>
<evidence type="ECO:0000256" key="1">
    <source>
        <dbReference type="SAM" id="SignalP"/>
    </source>
</evidence>
<dbReference type="AlphaFoldDB" id="A0AAI8QCB8"/>
<dbReference type="InterPro" id="IPR015168">
    <property type="entry name" value="SsuA/THI5"/>
</dbReference>
<dbReference type="PANTHER" id="PTHR30024:SF42">
    <property type="entry name" value="ALIPHATIC SULFONATES-BINDING PROTEIN-RELATED"/>
    <property type="match status" value="1"/>
</dbReference>
<reference evidence="3 4" key="1">
    <citation type="journal article" date="2012" name="Microbes Environ.">
        <title>Complete genome sequence of Bradyrhizobium sp. S23321: insights into symbiosis evolution in soil oligotrophs.</title>
        <authorList>
            <person name="Okubo T."/>
            <person name="Tsukui T."/>
            <person name="Maita H."/>
            <person name="Okamoto S."/>
            <person name="Oshima K."/>
            <person name="Fujisawa T."/>
            <person name="Saito A."/>
            <person name="Futamata H."/>
            <person name="Hattori R."/>
            <person name="Shimomura Y."/>
            <person name="Haruta S."/>
            <person name="Morimoto S."/>
            <person name="Wang Y."/>
            <person name="Sakai Y."/>
            <person name="Hattori M."/>
            <person name="Aizawa S."/>
            <person name="Nagashima K.V.P."/>
            <person name="Masuda S."/>
            <person name="Hattori T."/>
            <person name="Yamashita A."/>
            <person name="Bao Z."/>
            <person name="Hayatsu M."/>
            <person name="Kajiya-Kanegae H."/>
            <person name="Yoshinaga I."/>
            <person name="Sakamoto K."/>
            <person name="Toyota K."/>
            <person name="Nakao M."/>
            <person name="Kohara M."/>
            <person name="Anda M."/>
            <person name="Niwa R."/>
            <person name="Jung-Hwan P."/>
            <person name="Sameshima-Saito R."/>
            <person name="Tokuda S."/>
            <person name="Yamamoto S."/>
            <person name="Yamamoto S."/>
            <person name="Yokoyama T."/>
            <person name="Akutsu T."/>
            <person name="Nakamura Y."/>
            <person name="Nakahira-Yanaka Y."/>
            <person name="Takada Hoshino Y."/>
            <person name="Hirakawa H."/>
            <person name="Mitsui H."/>
            <person name="Terasawa K."/>
            <person name="Itakura M."/>
            <person name="Sato S."/>
            <person name="Ikeda-Ohtsubo W."/>
            <person name="Sakakura N."/>
            <person name="Kaminuma E."/>
            <person name="Minamisawa K."/>
        </authorList>
    </citation>
    <scope>NUCLEOTIDE SEQUENCE [LARGE SCALE GENOMIC DNA]</scope>
    <source>
        <strain evidence="3 4">S23321</strain>
    </source>
</reference>
<evidence type="ECO:0000313" key="4">
    <source>
        <dbReference type="Proteomes" id="UP000007886"/>
    </source>
</evidence>
<dbReference type="EMBL" id="AP012279">
    <property type="protein sequence ID" value="BAL76164.1"/>
    <property type="molecule type" value="Genomic_DNA"/>
</dbReference>
<dbReference type="Pfam" id="PF09084">
    <property type="entry name" value="NMT1"/>
    <property type="match status" value="1"/>
</dbReference>
<accession>A0AAI8QCB8</accession>
<dbReference type="PANTHER" id="PTHR30024">
    <property type="entry name" value="ALIPHATIC SULFONATES-BINDING PROTEIN-RELATED"/>
    <property type="match status" value="1"/>
</dbReference>
<feature type="chain" id="PRO_5042570726" description="SsuA/THI5-like domain-containing protein" evidence="1">
    <location>
        <begin position="24"/>
        <end position="318"/>
    </location>
</feature>
<protein>
    <recommendedName>
        <fullName evidence="2">SsuA/THI5-like domain-containing protein</fullName>
    </recommendedName>
</protein>
<keyword evidence="4" id="KW-1185">Reference proteome</keyword>
<evidence type="ECO:0000313" key="3">
    <source>
        <dbReference type="EMBL" id="BAL76164.1"/>
    </source>
</evidence>
<organism evidence="3 4">
    <name type="scientific">Bradyrhizobium cosmicum</name>
    <dbReference type="NCBI Taxonomy" id="1404864"/>
    <lineage>
        <taxon>Bacteria</taxon>
        <taxon>Pseudomonadati</taxon>
        <taxon>Pseudomonadota</taxon>
        <taxon>Alphaproteobacteria</taxon>
        <taxon>Hyphomicrobiales</taxon>
        <taxon>Nitrobacteraceae</taxon>
        <taxon>Bradyrhizobium</taxon>
    </lineage>
</organism>
<dbReference type="Gene3D" id="3.40.190.10">
    <property type="entry name" value="Periplasmic binding protein-like II"/>
    <property type="match status" value="2"/>
</dbReference>
<dbReference type="KEGG" id="brs:S23_29570"/>
<dbReference type="SUPFAM" id="SSF53850">
    <property type="entry name" value="Periplasmic binding protein-like II"/>
    <property type="match status" value="1"/>
</dbReference>
<dbReference type="Proteomes" id="UP000007886">
    <property type="component" value="Chromosome"/>
</dbReference>
<evidence type="ECO:0000259" key="2">
    <source>
        <dbReference type="Pfam" id="PF09084"/>
    </source>
</evidence>
<proteinExistence type="predicted"/>
<feature type="signal peptide" evidence="1">
    <location>
        <begin position="1"/>
        <end position="23"/>
    </location>
</feature>
<sequence>MRRAFVWLGLAMLGLAAPPAASAAADLEKVRVSIIPIGDVAPLFAAVQQGYFREVGLEIDTTPSAGGAAGIPGLVGGSFDIAYGNVVSALLAAQQGLDVKVIAAGTNVTDPKLDATGIFAKSDSGIKSGKDLEGKSIAVNTRNNVIWLYARAWVKTTGGDPERVTFKEVPFPQMEDALRQQRVDAAFMVPPFSIVAAQKGGLGKVGMPYSDVQPGVDVGLYVTTGKLLTTKPETVKKFVAALRKGVEWYNANLTTEALLTLISGYTKADVALLRLAPVPTAPSRTDMAQVRKTMELMIESKLIPAPLDLDKIVDPLAR</sequence>
<dbReference type="RefSeq" id="WP_015685466.1">
    <property type="nucleotide sequence ID" value="NC_017082.1"/>
</dbReference>
<feature type="domain" description="SsuA/THI5-like" evidence="2">
    <location>
        <begin position="39"/>
        <end position="250"/>
    </location>
</feature>